<dbReference type="AlphaFoldDB" id="A0A8H7ZFD9"/>
<dbReference type="Proteomes" id="UP000669133">
    <property type="component" value="Unassembled WGS sequence"/>
</dbReference>
<reference evidence="2 3" key="1">
    <citation type="submission" date="2020-12" db="EMBL/GenBank/DDBJ databases">
        <title>Effect of drift, selection, and recombination on the evolution of hybrid genomes in Candida yeast pathogens.</title>
        <authorList>
            <person name="Mixao V."/>
            <person name="Ksiezopolska E."/>
            <person name="Saus E."/>
            <person name="Boekhout T."/>
            <person name="Gacser A."/>
            <person name="Gabaldon T."/>
        </authorList>
    </citation>
    <scope>NUCLEOTIDE SEQUENCE [LARGE SCALE GENOMIC DNA]</scope>
    <source>
        <strain evidence="2 3">BP57</strain>
    </source>
</reference>
<feature type="chain" id="PRO_5034570621" evidence="1">
    <location>
        <begin position="17"/>
        <end position="106"/>
    </location>
</feature>
<dbReference type="OrthoDB" id="10446403at2759"/>
<dbReference type="GeneID" id="93651941"/>
<gene>
    <name evidence="2" type="ORF">I9W82_003312</name>
</gene>
<name>A0A8H7ZFD9_9ASCO</name>
<evidence type="ECO:0000256" key="1">
    <source>
        <dbReference type="SAM" id="SignalP"/>
    </source>
</evidence>
<evidence type="ECO:0000313" key="3">
    <source>
        <dbReference type="Proteomes" id="UP000669133"/>
    </source>
</evidence>
<dbReference type="EMBL" id="JAEOAQ010000003">
    <property type="protein sequence ID" value="KAG5419544.1"/>
    <property type="molecule type" value="Genomic_DNA"/>
</dbReference>
<comment type="caution">
    <text evidence="2">The sequence shown here is derived from an EMBL/GenBank/DDBJ whole genome shotgun (WGS) entry which is preliminary data.</text>
</comment>
<keyword evidence="1" id="KW-0732">Signal</keyword>
<keyword evidence="3" id="KW-1185">Reference proteome</keyword>
<accession>A0A8H7ZFD9</accession>
<evidence type="ECO:0000313" key="2">
    <source>
        <dbReference type="EMBL" id="KAG5419544.1"/>
    </source>
</evidence>
<organism evidence="2 3">
    <name type="scientific">Candida metapsilosis</name>
    <dbReference type="NCBI Taxonomy" id="273372"/>
    <lineage>
        <taxon>Eukaryota</taxon>
        <taxon>Fungi</taxon>
        <taxon>Dikarya</taxon>
        <taxon>Ascomycota</taxon>
        <taxon>Saccharomycotina</taxon>
        <taxon>Pichiomycetes</taxon>
        <taxon>Debaryomycetaceae</taxon>
        <taxon>Candida/Lodderomyces clade</taxon>
        <taxon>Candida</taxon>
    </lineage>
</organism>
<proteinExistence type="predicted"/>
<feature type="signal peptide" evidence="1">
    <location>
        <begin position="1"/>
        <end position="16"/>
    </location>
</feature>
<dbReference type="RefSeq" id="XP_067548660.1">
    <property type="nucleotide sequence ID" value="XM_067692264.1"/>
</dbReference>
<protein>
    <submittedName>
        <fullName evidence="2">Uncharacterized protein</fullName>
    </submittedName>
</protein>
<sequence length="106" mass="12300">MKLFIIFLSLVSIVLAYTDRGPYHFNTEEEEDDFDSLVLYLCRRSWSAPLVCHDPILNKDFDFTPWRSRFGSLYDNGVEFLEAAGHSQAEIDEAIKKAKANRIQPR</sequence>